<keyword evidence="1 9" id="KW-0540">Nuclease</keyword>
<gene>
    <name evidence="9" type="primary">cas1</name>
    <name evidence="10" type="ORF">SAMN02746091_01662</name>
</gene>
<comment type="similarity">
    <text evidence="9">Belongs to the CRISPR-associated endonuclease Cas1 family.</text>
</comment>
<sequence>MNKDIYIFSNGELKRKDNTLYFETQDTKKYLPVEEINNIWIFGEVDVNKRFLEFAAQKEILLHFFNYYGYYVGSFYPREHLNSGYVLLKQAEYYMNDDKRLNLAKKIIDGAFSNMLVVLRYYKSRGVEIEDKINEIVDKKQDLEKSQSIEEVMAVEGNIREVYYSCFDKIINKPEFVFEKRSKRPPLNRLNALISFGNSLLYSAVLSEIYHTQLNPSIGYLHSTNNRKFTLNLDIAEIFKPSIIDRLIFSLLNRNQLTEDDFDEQLNGIILNEKGRKIFVQEFQNKLDVTINHPKLNQTVSYRRLIRMELYKIQKHITQDEEYNPFVARW</sequence>
<dbReference type="InterPro" id="IPR019858">
    <property type="entry name" value="CRISPR-assoc_Cas1_HMARI/TNEAP"/>
</dbReference>
<dbReference type="InterPro" id="IPR042206">
    <property type="entry name" value="CRISPR-assoc_Cas1_C"/>
</dbReference>
<evidence type="ECO:0000256" key="1">
    <source>
        <dbReference type="ARBA" id="ARBA00022722"/>
    </source>
</evidence>
<dbReference type="Gene3D" id="1.20.120.920">
    <property type="entry name" value="CRISPR-associated endonuclease Cas1, C-terminal domain"/>
    <property type="match status" value="1"/>
</dbReference>
<evidence type="ECO:0000313" key="11">
    <source>
        <dbReference type="Proteomes" id="UP000184423"/>
    </source>
</evidence>
<dbReference type="GO" id="GO:0004520">
    <property type="term" value="F:DNA endonuclease activity"/>
    <property type="evidence" value="ECO:0007669"/>
    <property type="project" value="InterPro"/>
</dbReference>
<evidence type="ECO:0000256" key="9">
    <source>
        <dbReference type="HAMAP-Rule" id="MF_01470"/>
    </source>
</evidence>
<keyword evidence="6 9" id="KW-0051">Antiviral defense</keyword>
<comment type="subunit">
    <text evidence="9">Homodimer, forms a heterotetramer with a Cas2 homodimer.</text>
</comment>
<organism evidence="10 11">
    <name type="scientific">Caloramator proteoclasticus DSM 10124</name>
    <dbReference type="NCBI Taxonomy" id="1121262"/>
    <lineage>
        <taxon>Bacteria</taxon>
        <taxon>Bacillati</taxon>
        <taxon>Bacillota</taxon>
        <taxon>Clostridia</taxon>
        <taxon>Eubacteriales</taxon>
        <taxon>Clostridiaceae</taxon>
        <taxon>Caloramator</taxon>
    </lineage>
</organism>
<dbReference type="GO" id="GO:0003677">
    <property type="term" value="F:DNA binding"/>
    <property type="evidence" value="ECO:0007669"/>
    <property type="project" value="UniProtKB-KW"/>
</dbReference>
<comment type="function">
    <text evidence="9">CRISPR (clustered regularly interspaced short palindromic repeat), is an adaptive immune system that provides protection against mobile genetic elements (viruses, transposable elements and conjugative plasmids). CRISPR clusters contain spacers, sequences complementary to antecedent mobile elements, and target invading nucleic acids. CRISPR clusters are transcribed and processed into CRISPR RNA (crRNA). Acts as a dsDNA endonuclease. Involved in the integration of spacer DNA into the CRISPR cassette.</text>
</comment>
<dbReference type="PANTHER" id="PTHR43219:SF1">
    <property type="entry name" value="CRISPR-ASSOCIATED ENDONUCLEASE CAS1"/>
    <property type="match status" value="1"/>
</dbReference>
<feature type="binding site" evidence="9">
    <location>
        <position position="156"/>
    </location>
    <ligand>
        <name>Mn(2+)</name>
        <dbReference type="ChEBI" id="CHEBI:29035"/>
    </ligand>
</feature>
<dbReference type="RefSeq" id="WP_073248976.1">
    <property type="nucleotide sequence ID" value="NZ_FQVG01000031.1"/>
</dbReference>
<keyword evidence="11" id="KW-1185">Reference proteome</keyword>
<dbReference type="PANTHER" id="PTHR43219">
    <property type="entry name" value="CRISPR-ASSOCIATED ENDONUCLEASE CAS1"/>
    <property type="match status" value="1"/>
</dbReference>
<evidence type="ECO:0000256" key="6">
    <source>
        <dbReference type="ARBA" id="ARBA00023118"/>
    </source>
</evidence>
<dbReference type="GO" id="GO:0051607">
    <property type="term" value="P:defense response to virus"/>
    <property type="evidence" value="ECO:0007669"/>
    <property type="project" value="UniProtKB-UniRule"/>
</dbReference>
<dbReference type="Pfam" id="PF01867">
    <property type="entry name" value="Cas_Cas1"/>
    <property type="match status" value="1"/>
</dbReference>
<dbReference type="InterPro" id="IPR002729">
    <property type="entry name" value="CRISPR-assoc_Cas1"/>
</dbReference>
<keyword evidence="3 9" id="KW-0255">Endonuclease</keyword>
<evidence type="ECO:0000256" key="3">
    <source>
        <dbReference type="ARBA" id="ARBA00022759"/>
    </source>
</evidence>
<proteinExistence type="inferred from homology"/>
<dbReference type="EC" id="3.1.-.-" evidence="9"/>
<accession>A0A1M4YHJ8</accession>
<comment type="cofactor">
    <cofactor evidence="9">
        <name>Mg(2+)</name>
        <dbReference type="ChEBI" id="CHEBI:18420"/>
    </cofactor>
    <cofactor evidence="9">
        <name>Mn(2+)</name>
        <dbReference type="ChEBI" id="CHEBI:29035"/>
    </cofactor>
</comment>
<dbReference type="NCBIfam" id="TIGR00287">
    <property type="entry name" value="cas1"/>
    <property type="match status" value="1"/>
</dbReference>
<dbReference type="EMBL" id="FQVG01000031">
    <property type="protein sequence ID" value="SHF05200.1"/>
    <property type="molecule type" value="Genomic_DNA"/>
</dbReference>
<evidence type="ECO:0000256" key="7">
    <source>
        <dbReference type="ARBA" id="ARBA00023125"/>
    </source>
</evidence>
<evidence type="ECO:0000256" key="2">
    <source>
        <dbReference type="ARBA" id="ARBA00022723"/>
    </source>
</evidence>
<evidence type="ECO:0000313" key="10">
    <source>
        <dbReference type="EMBL" id="SHF05200.1"/>
    </source>
</evidence>
<keyword evidence="4 9" id="KW-0378">Hydrolase</keyword>
<evidence type="ECO:0000256" key="8">
    <source>
        <dbReference type="ARBA" id="ARBA00023211"/>
    </source>
</evidence>
<evidence type="ECO:0000256" key="4">
    <source>
        <dbReference type="ARBA" id="ARBA00022801"/>
    </source>
</evidence>
<dbReference type="Proteomes" id="UP000184423">
    <property type="component" value="Unassembled WGS sequence"/>
</dbReference>
<feature type="binding site" evidence="9">
    <location>
        <position position="222"/>
    </location>
    <ligand>
        <name>Mn(2+)</name>
        <dbReference type="ChEBI" id="CHEBI:29035"/>
    </ligand>
</feature>
<dbReference type="InterPro" id="IPR042211">
    <property type="entry name" value="CRISPR-assoc_Cas1_N"/>
</dbReference>
<dbReference type="GO" id="GO:0046872">
    <property type="term" value="F:metal ion binding"/>
    <property type="evidence" value="ECO:0007669"/>
    <property type="project" value="UniProtKB-UniRule"/>
</dbReference>
<evidence type="ECO:0000256" key="5">
    <source>
        <dbReference type="ARBA" id="ARBA00022842"/>
    </source>
</evidence>
<protein>
    <recommendedName>
        <fullName evidence="9">CRISPR-associated endonuclease Cas1</fullName>
        <ecNumber evidence="9">3.1.-.-</ecNumber>
    </recommendedName>
</protein>
<reference evidence="11" key="1">
    <citation type="submission" date="2016-11" db="EMBL/GenBank/DDBJ databases">
        <authorList>
            <person name="Varghese N."/>
            <person name="Submissions S."/>
        </authorList>
    </citation>
    <scope>NUCLEOTIDE SEQUENCE [LARGE SCALE GENOMIC DNA]</scope>
    <source>
        <strain evidence="11">DSM 10124</strain>
    </source>
</reference>
<keyword evidence="5 9" id="KW-0460">Magnesium</keyword>
<dbReference type="GO" id="GO:0016787">
    <property type="term" value="F:hydrolase activity"/>
    <property type="evidence" value="ECO:0007669"/>
    <property type="project" value="UniProtKB-KW"/>
</dbReference>
<name>A0A1M4YHJ8_9CLOT</name>
<dbReference type="HAMAP" id="MF_01470">
    <property type="entry name" value="Cas1"/>
    <property type="match status" value="1"/>
</dbReference>
<keyword evidence="7 9" id="KW-0238">DNA-binding</keyword>
<dbReference type="NCBIfam" id="TIGR03641">
    <property type="entry name" value="cas1_HMARI"/>
    <property type="match status" value="1"/>
</dbReference>
<dbReference type="GO" id="GO:0043571">
    <property type="term" value="P:maintenance of CRISPR repeat elements"/>
    <property type="evidence" value="ECO:0007669"/>
    <property type="project" value="UniProtKB-UniRule"/>
</dbReference>
<feature type="binding site" evidence="9">
    <location>
        <position position="237"/>
    </location>
    <ligand>
        <name>Mn(2+)</name>
        <dbReference type="ChEBI" id="CHEBI:29035"/>
    </ligand>
</feature>
<keyword evidence="2 9" id="KW-0479">Metal-binding</keyword>
<dbReference type="AlphaFoldDB" id="A0A1M4YHJ8"/>
<dbReference type="CDD" id="cd09722">
    <property type="entry name" value="Cas1_I-B"/>
    <property type="match status" value="1"/>
</dbReference>
<dbReference type="Gene3D" id="3.100.10.20">
    <property type="entry name" value="CRISPR-associated endonuclease Cas1, N-terminal domain"/>
    <property type="match status" value="1"/>
</dbReference>
<keyword evidence="8 9" id="KW-0464">Manganese</keyword>